<reference evidence="1 2" key="1">
    <citation type="submission" date="2017-11" db="EMBL/GenBank/DDBJ databases">
        <title>Complete genome of Rhizobium leguminosarum Norway, an ineffective micro-symbiont.</title>
        <authorList>
            <person name="Hoffrichter A."/>
            <person name="Liang J."/>
            <person name="Brachmann A."/>
            <person name="Marin M."/>
        </authorList>
    </citation>
    <scope>NUCLEOTIDE SEQUENCE [LARGE SCALE GENOMIC DNA]</scope>
    <source>
        <strain evidence="1 2">Norway</strain>
    </source>
</reference>
<accession>A0A2K9Z531</accession>
<protein>
    <submittedName>
        <fullName evidence="1">Uncharacterized protein</fullName>
    </submittedName>
</protein>
<name>A0A2K9Z531_RHILE</name>
<organism evidence="1 2">
    <name type="scientific">Rhizobium leguminosarum</name>
    <dbReference type="NCBI Taxonomy" id="384"/>
    <lineage>
        <taxon>Bacteria</taxon>
        <taxon>Pseudomonadati</taxon>
        <taxon>Pseudomonadota</taxon>
        <taxon>Alphaproteobacteria</taxon>
        <taxon>Hyphomicrobiales</taxon>
        <taxon>Rhizobiaceae</taxon>
        <taxon>Rhizobium/Agrobacterium group</taxon>
        <taxon>Rhizobium</taxon>
    </lineage>
</organism>
<proteinExistence type="predicted"/>
<sequence length="97" mass="11082">MMPWESKPRLKHFSPWARLLPREVEISSFGLCRRRPQAGFDDVCGTSASARKSIVGKHDARIERVKELGVLCASERRSKAVESQLHDVRTRDGRHLT</sequence>
<dbReference type="EMBL" id="CP025012">
    <property type="protein sequence ID" value="AUW43290.1"/>
    <property type="molecule type" value="Genomic_DNA"/>
</dbReference>
<gene>
    <name evidence="1" type="ORF">CUJ84_Chr002945</name>
</gene>
<dbReference type="AlphaFoldDB" id="A0A2K9Z531"/>
<evidence type="ECO:0000313" key="1">
    <source>
        <dbReference type="EMBL" id="AUW43290.1"/>
    </source>
</evidence>
<dbReference type="Proteomes" id="UP000238523">
    <property type="component" value="Chromosome"/>
</dbReference>
<evidence type="ECO:0000313" key="2">
    <source>
        <dbReference type="Proteomes" id="UP000238523"/>
    </source>
</evidence>